<sequence>MPSLIFEARVPNVLPLTGSAAQICERLSDAPPGAVQTLYGPEAPRNVFLLVDATLRAEVAGIFDLDSIDHPARCLFGGDAAEDYGDAAPWIADLSIPDPEGDLAFHRDFFARHWAADNSVLIQTDATMGEVRRHLRRFTKLPVRDDGRRLFFRFWDPRILPDFLRIIDHDAGRARRMMMTDDDVPLTYLVRTGDDVVQFRPDIPACVAVPVAPMYLNLADFDPISRAREAERRQRIANRITEDFRTELAGRKPEEIERLVTAALQRFGAFGFTRHAHLHFFAVWTVLYGLGFEEYDTTGKLQKICRSDAPEDERFRAFRKWFDTFTLEA</sequence>
<keyword evidence="3" id="KW-1185">Reference proteome</keyword>
<dbReference type="EMBL" id="FORA01000002">
    <property type="protein sequence ID" value="SFJ14596.1"/>
    <property type="molecule type" value="Genomic_DNA"/>
</dbReference>
<proteinExistence type="predicted"/>
<evidence type="ECO:0000259" key="1">
    <source>
        <dbReference type="Pfam" id="PF13503"/>
    </source>
</evidence>
<dbReference type="Pfam" id="PF13503">
    <property type="entry name" value="DUF4123"/>
    <property type="match status" value="1"/>
</dbReference>
<evidence type="ECO:0000313" key="3">
    <source>
        <dbReference type="Proteomes" id="UP000199110"/>
    </source>
</evidence>
<dbReference type="RefSeq" id="WP_175484871.1">
    <property type="nucleotide sequence ID" value="NZ_FORA01000002.1"/>
</dbReference>
<dbReference type="STRING" id="390807.SAMN04488095_2297"/>
<reference evidence="2 3" key="1">
    <citation type="submission" date="2016-10" db="EMBL/GenBank/DDBJ databases">
        <authorList>
            <person name="de Groot N.N."/>
        </authorList>
    </citation>
    <scope>NUCLEOTIDE SEQUENCE [LARGE SCALE GENOMIC DNA]</scope>
    <source>
        <strain evidence="2 3">DSM 19073</strain>
    </source>
</reference>
<dbReference type="AlphaFoldDB" id="A0A1I3P0N8"/>
<gene>
    <name evidence="2" type="ORF">SAMN04488095_2297</name>
</gene>
<protein>
    <recommendedName>
        <fullName evidence="1">DUF4123 domain-containing protein</fullName>
    </recommendedName>
</protein>
<dbReference type="Proteomes" id="UP000199110">
    <property type="component" value="Unassembled WGS sequence"/>
</dbReference>
<dbReference type="InterPro" id="IPR025391">
    <property type="entry name" value="DUF4123"/>
</dbReference>
<accession>A0A1I3P0N8</accession>
<evidence type="ECO:0000313" key="2">
    <source>
        <dbReference type="EMBL" id="SFJ14596.1"/>
    </source>
</evidence>
<feature type="domain" description="DUF4123" evidence="1">
    <location>
        <begin position="47"/>
        <end position="169"/>
    </location>
</feature>
<name>A0A1I3P0N8_9RHOB</name>
<organism evidence="2 3">
    <name type="scientific">Jannaschia pohangensis</name>
    <dbReference type="NCBI Taxonomy" id="390807"/>
    <lineage>
        <taxon>Bacteria</taxon>
        <taxon>Pseudomonadati</taxon>
        <taxon>Pseudomonadota</taxon>
        <taxon>Alphaproteobacteria</taxon>
        <taxon>Rhodobacterales</taxon>
        <taxon>Roseobacteraceae</taxon>
        <taxon>Jannaschia</taxon>
    </lineage>
</organism>